<sequence length="177" mass="19218">MALSGPTGGPIRIRAEGLPSVMHLAQSVPDRILPPTVEDALEDLVRLGVDLMTINLLNTLRTEKSTGALAASFQGFWEQTSGSSETTGGAYKVEIGSTLPHAKYVSREIGLSTINRNVQVQPGKWRFIGVRPPIPKHPFLERTLADLHKIMPTLLGGHFTKYAGDVQREVDEKAGLP</sequence>
<reference evidence="1" key="1">
    <citation type="submission" date="2020-03" db="EMBL/GenBank/DDBJ databases">
        <title>The deep terrestrial virosphere.</title>
        <authorList>
            <person name="Holmfeldt K."/>
            <person name="Nilsson E."/>
            <person name="Simone D."/>
            <person name="Lopez-Fernandez M."/>
            <person name="Wu X."/>
            <person name="de Brujin I."/>
            <person name="Lundin D."/>
            <person name="Andersson A."/>
            <person name="Bertilsson S."/>
            <person name="Dopson M."/>
        </authorList>
    </citation>
    <scope>NUCLEOTIDE SEQUENCE</scope>
    <source>
        <strain evidence="1">MM171B00234</strain>
    </source>
</reference>
<proteinExistence type="predicted"/>
<organism evidence="1">
    <name type="scientific">viral metagenome</name>
    <dbReference type="NCBI Taxonomy" id="1070528"/>
    <lineage>
        <taxon>unclassified sequences</taxon>
        <taxon>metagenomes</taxon>
        <taxon>organismal metagenomes</taxon>
    </lineage>
</organism>
<dbReference type="AlphaFoldDB" id="A0A6M3MBC9"/>
<evidence type="ECO:0000313" key="1">
    <source>
        <dbReference type="EMBL" id="QJB04558.1"/>
    </source>
</evidence>
<dbReference type="EMBL" id="MT143884">
    <property type="protein sequence ID" value="QJB04558.1"/>
    <property type="molecule type" value="Genomic_DNA"/>
</dbReference>
<name>A0A6M3MBC9_9ZZZZ</name>
<gene>
    <name evidence="1" type="ORF">MM171B00234_0059</name>
</gene>
<accession>A0A6M3MBC9</accession>
<protein>
    <submittedName>
        <fullName evidence="1">Putative tail protein</fullName>
    </submittedName>
</protein>